<evidence type="ECO:0000259" key="2">
    <source>
        <dbReference type="Pfam" id="PF06439"/>
    </source>
</evidence>
<gene>
    <name evidence="3" type="ORF">KACHI17_17370</name>
</gene>
<evidence type="ECO:0000313" key="3">
    <source>
        <dbReference type="EMBL" id="BFG70856.1"/>
    </source>
</evidence>
<accession>A0AAT9GJL5</accession>
<reference evidence="3" key="1">
    <citation type="submission" date="2024-02" db="EMBL/GenBank/DDBJ databases">
        <title>Sediminibacterium planktonica sp. nov. and Sediminibacterium longus sp. nov., isolated from surface lake and river water.</title>
        <authorList>
            <person name="Watanabe K."/>
            <person name="Takemine S."/>
            <person name="Ishii Y."/>
            <person name="Ogata Y."/>
            <person name="Shindo C."/>
            <person name="Suda W."/>
        </authorList>
    </citation>
    <scope>NUCLEOTIDE SEQUENCE</scope>
    <source>
        <strain evidence="3">KACHI17</strain>
    </source>
</reference>
<sequence>MIQTWISAALLSTMLFFSTPSNHDTTMNSVQQKGEWISLFDGKSTKGWKTYGKESVGQAWKVVDGTLHLDASDKTDWQSKGGGDIVHEMELENFHLKLDWKIAKNGNSGVIFWVQNDPSKYKYVWYTGPEMQVLDNDGHPDGKIQKHRAGNLYDLIATTEGVIKPVGEWNTAEIICNRGKLEFKLNGSSILSTTYGDEQWNNLIANSKFRSMPAFGKTFKGHIALQDHGDNVWFKNIVVKKL</sequence>
<evidence type="ECO:0000256" key="1">
    <source>
        <dbReference type="SAM" id="SignalP"/>
    </source>
</evidence>
<dbReference type="InterPro" id="IPR010496">
    <property type="entry name" value="AL/BT2_dom"/>
</dbReference>
<feature type="chain" id="PRO_5043366898" evidence="1">
    <location>
        <begin position="24"/>
        <end position="242"/>
    </location>
</feature>
<dbReference type="RefSeq" id="WP_353548493.1">
    <property type="nucleotide sequence ID" value="NZ_AP029612.1"/>
</dbReference>
<dbReference type="Pfam" id="PF06439">
    <property type="entry name" value="3keto-disac_hyd"/>
    <property type="match status" value="1"/>
</dbReference>
<protein>
    <submittedName>
        <fullName evidence="3">DUF1080 domain-containing protein</fullName>
    </submittedName>
</protein>
<dbReference type="GO" id="GO:0016787">
    <property type="term" value="F:hydrolase activity"/>
    <property type="evidence" value="ECO:0007669"/>
    <property type="project" value="InterPro"/>
</dbReference>
<feature type="signal peptide" evidence="1">
    <location>
        <begin position="1"/>
        <end position="23"/>
    </location>
</feature>
<organism evidence="3">
    <name type="scientific">Sediminibacterium sp. KACHI17</name>
    <dbReference type="NCBI Taxonomy" id="1751071"/>
    <lineage>
        <taxon>Bacteria</taxon>
        <taxon>Pseudomonadati</taxon>
        <taxon>Bacteroidota</taxon>
        <taxon>Chitinophagia</taxon>
        <taxon>Chitinophagales</taxon>
        <taxon>Chitinophagaceae</taxon>
        <taxon>Sediminibacterium</taxon>
    </lineage>
</organism>
<dbReference type="Gene3D" id="2.60.120.560">
    <property type="entry name" value="Exo-inulinase, domain 1"/>
    <property type="match status" value="1"/>
</dbReference>
<name>A0AAT9GJL5_9BACT</name>
<dbReference type="AlphaFoldDB" id="A0AAT9GJL5"/>
<proteinExistence type="predicted"/>
<keyword evidence="1" id="KW-0732">Signal</keyword>
<dbReference type="EMBL" id="AP029612">
    <property type="protein sequence ID" value="BFG70856.1"/>
    <property type="molecule type" value="Genomic_DNA"/>
</dbReference>
<feature type="domain" description="3-keto-alpha-glucoside-1,2-lyase/3-keto-2-hydroxy-glucal hydratase" evidence="2">
    <location>
        <begin position="35"/>
        <end position="240"/>
    </location>
</feature>